<dbReference type="Proteomes" id="UP000682202">
    <property type="component" value="Chromosome"/>
</dbReference>
<evidence type="ECO:0000313" key="1">
    <source>
        <dbReference type="EMBL" id="QUR69099.1"/>
    </source>
</evidence>
<dbReference type="RefSeq" id="WP_211696685.1">
    <property type="nucleotide sequence ID" value="NZ_CP046600.1"/>
</dbReference>
<dbReference type="EMBL" id="CP046600">
    <property type="protein sequence ID" value="QUR69099.1"/>
    <property type="molecule type" value="Genomic_DNA"/>
</dbReference>
<keyword evidence="2" id="KW-1185">Reference proteome</keyword>
<dbReference type="AlphaFoldDB" id="A0A975K0G9"/>
<accession>A0A975K0G9</accession>
<organism evidence="1 2">
    <name type="scientific">Mycobacterium spongiae</name>
    <dbReference type="NCBI Taxonomy" id="886343"/>
    <lineage>
        <taxon>Bacteria</taxon>
        <taxon>Bacillati</taxon>
        <taxon>Actinomycetota</taxon>
        <taxon>Actinomycetes</taxon>
        <taxon>Mycobacteriales</taxon>
        <taxon>Mycobacteriaceae</taxon>
        <taxon>Mycobacterium</taxon>
    </lineage>
</organism>
<name>A0A975K0G9_9MYCO</name>
<gene>
    <name evidence="1" type="ORF">F6B93_20310</name>
</gene>
<sequence>MQAKAAWLWSRRRGIFAGFSAALYGSKWVDPTRPAELIRRNRNRLPGLRVWSDRRSPDEVQVVEGVAVTTPARTALDLACWYPTLTAVPAVDALARACELKTCEVKFLVQRCRGRRGVKRARESVELVDAGAQSPKESWLRVILVRAGLPRPQTQIPIAFAPHWLGERDDTVTPAIERDCGATLGV</sequence>
<reference evidence="1" key="1">
    <citation type="submission" date="2019-12" db="EMBL/GenBank/DDBJ databases">
        <title>Mycobacterium spongiae sp. nov.</title>
        <authorList>
            <person name="Stinear T."/>
        </authorList>
    </citation>
    <scope>NUCLEOTIDE SEQUENCE</scope>
    <source>
        <strain evidence="1">FSD4b-SM</strain>
    </source>
</reference>
<evidence type="ECO:0008006" key="3">
    <source>
        <dbReference type="Google" id="ProtNLM"/>
    </source>
</evidence>
<protein>
    <recommendedName>
        <fullName evidence="3">AbiEi antitoxin C-terminal domain-containing protein</fullName>
    </recommendedName>
</protein>
<dbReference type="KEGG" id="mspg:F6B93_20310"/>
<evidence type="ECO:0000313" key="2">
    <source>
        <dbReference type="Proteomes" id="UP000682202"/>
    </source>
</evidence>
<proteinExistence type="predicted"/>